<dbReference type="OrthoDB" id="10601647at2759"/>
<name>A0A319E855_ASPSB</name>
<dbReference type="VEuPathDB" id="FungiDB:BO78DRAFT_146873"/>
<organism evidence="1 2">
    <name type="scientific">Aspergillus sclerotiicarbonarius (strain CBS 121057 / IBT 28362)</name>
    <dbReference type="NCBI Taxonomy" id="1448318"/>
    <lineage>
        <taxon>Eukaryota</taxon>
        <taxon>Fungi</taxon>
        <taxon>Dikarya</taxon>
        <taxon>Ascomycota</taxon>
        <taxon>Pezizomycotina</taxon>
        <taxon>Eurotiomycetes</taxon>
        <taxon>Eurotiomycetidae</taxon>
        <taxon>Eurotiales</taxon>
        <taxon>Aspergillaceae</taxon>
        <taxon>Aspergillus</taxon>
        <taxon>Aspergillus subgen. Circumdati</taxon>
    </lineage>
</organism>
<evidence type="ECO:0000313" key="2">
    <source>
        <dbReference type="Proteomes" id="UP000248423"/>
    </source>
</evidence>
<reference evidence="1 2" key="1">
    <citation type="submission" date="2018-02" db="EMBL/GenBank/DDBJ databases">
        <title>The genomes of Aspergillus section Nigri reveals drivers in fungal speciation.</title>
        <authorList>
            <consortium name="DOE Joint Genome Institute"/>
            <person name="Vesth T.C."/>
            <person name="Nybo J."/>
            <person name="Theobald S."/>
            <person name="Brandl J."/>
            <person name="Frisvad J.C."/>
            <person name="Nielsen K.F."/>
            <person name="Lyhne E.K."/>
            <person name="Kogle M.E."/>
            <person name="Kuo A."/>
            <person name="Riley R."/>
            <person name="Clum A."/>
            <person name="Nolan M."/>
            <person name="Lipzen A."/>
            <person name="Salamov A."/>
            <person name="Henrissat B."/>
            <person name="Wiebenga A."/>
            <person name="De vries R.P."/>
            <person name="Grigoriev I.V."/>
            <person name="Mortensen U.H."/>
            <person name="Andersen M.R."/>
            <person name="Baker S.E."/>
        </authorList>
    </citation>
    <scope>NUCLEOTIDE SEQUENCE [LARGE SCALE GENOMIC DNA]</scope>
    <source>
        <strain evidence="1 2">CBS 121057</strain>
    </source>
</reference>
<dbReference type="AlphaFoldDB" id="A0A319E855"/>
<proteinExistence type="predicted"/>
<sequence length="157" mass="17145">MPRKLFLSQLVVRMMRRLIPSSSYYSGPTVSIESSSKAAIHSSSPEVGWDSVRDPGIAGVSAECLPLDPPPGGAASASIHQPCRTSRPIAVLQCLRIQSAPYLPTEYSVQGDAPMLCMRDWLSQIIWPAGESYRTRSQRRPCRTNIAAQTCIRSRGG</sequence>
<dbReference type="Proteomes" id="UP000248423">
    <property type="component" value="Unassembled WGS sequence"/>
</dbReference>
<gene>
    <name evidence="1" type="ORF">BO78DRAFT_146873</name>
</gene>
<protein>
    <submittedName>
        <fullName evidence="1">Uncharacterized protein</fullName>
    </submittedName>
</protein>
<evidence type="ECO:0000313" key="1">
    <source>
        <dbReference type="EMBL" id="PYI05600.1"/>
    </source>
</evidence>
<accession>A0A319E855</accession>
<dbReference type="EMBL" id="KZ826357">
    <property type="protein sequence ID" value="PYI05600.1"/>
    <property type="molecule type" value="Genomic_DNA"/>
</dbReference>
<keyword evidence="2" id="KW-1185">Reference proteome</keyword>